<dbReference type="AlphaFoldDB" id="A0A8W8L0V5"/>
<protein>
    <recommendedName>
        <fullName evidence="5">LRAT domain-containing protein</fullName>
    </recommendedName>
</protein>
<name>A0A8W8L0V5_MAGGI</name>
<keyword evidence="3" id="KW-0378">Hydrolase</keyword>
<evidence type="ECO:0000256" key="2">
    <source>
        <dbReference type="ARBA" id="ARBA00022679"/>
    </source>
</evidence>
<dbReference type="EnsemblMetazoa" id="G25895.5">
    <property type="protein sequence ID" value="G25895.5:cds"/>
    <property type="gene ID" value="G25895"/>
</dbReference>
<feature type="domain" description="LRAT" evidence="5">
    <location>
        <begin position="86"/>
        <end position="214"/>
    </location>
</feature>
<evidence type="ECO:0000256" key="3">
    <source>
        <dbReference type="ARBA" id="ARBA00022801"/>
    </source>
</evidence>
<sequence>TLDPKSSQLVLSMSGKRSRVVQPEQTMFFSCTDEQLALHTMRCSIYSSLGGSWSIINPDECKRVCFQCFNKQRVEKFDDLTPGDHIAIHRVAGYEHHAIVIEVHPNSEDNTRGLLRVIHRSAHAKTVVKGILLCMITIGQFGNLAYLREENVKYNLKKDDVYIIQYKNKPFTRSKIIRRARAEVERDDTHFNIAADNCEHFANWCATGEYYSHQIGLIKGALQNLLYSDNEGYKRMLNYLSENGLMCDDCLKEARKVQEKCRLNQA</sequence>
<accession>A0A8W8L0V5</accession>
<organism evidence="6 7">
    <name type="scientific">Magallana gigas</name>
    <name type="common">Pacific oyster</name>
    <name type="synonym">Crassostrea gigas</name>
    <dbReference type="NCBI Taxonomy" id="29159"/>
    <lineage>
        <taxon>Eukaryota</taxon>
        <taxon>Metazoa</taxon>
        <taxon>Spiralia</taxon>
        <taxon>Lophotrochozoa</taxon>
        <taxon>Mollusca</taxon>
        <taxon>Bivalvia</taxon>
        <taxon>Autobranchia</taxon>
        <taxon>Pteriomorphia</taxon>
        <taxon>Ostreida</taxon>
        <taxon>Ostreoidea</taxon>
        <taxon>Ostreidae</taxon>
        <taxon>Magallana</taxon>
    </lineage>
</organism>
<evidence type="ECO:0000256" key="1">
    <source>
        <dbReference type="ARBA" id="ARBA00007824"/>
    </source>
</evidence>
<dbReference type="GO" id="GO:0005737">
    <property type="term" value="C:cytoplasm"/>
    <property type="evidence" value="ECO:0007669"/>
    <property type="project" value="TreeGrafter"/>
</dbReference>
<comment type="similarity">
    <text evidence="1">Belongs to the H-rev107 family.</text>
</comment>
<dbReference type="GO" id="GO:0016410">
    <property type="term" value="F:N-acyltransferase activity"/>
    <property type="evidence" value="ECO:0007669"/>
    <property type="project" value="TreeGrafter"/>
</dbReference>
<dbReference type="GO" id="GO:0004623">
    <property type="term" value="F:phospholipase A2 activity"/>
    <property type="evidence" value="ECO:0007669"/>
    <property type="project" value="TreeGrafter"/>
</dbReference>
<dbReference type="EnsemblMetazoa" id="G25895.3">
    <property type="protein sequence ID" value="G25895.3:cds"/>
    <property type="gene ID" value="G25895"/>
</dbReference>
<keyword evidence="4" id="KW-0443">Lipid metabolism</keyword>
<dbReference type="EnsemblMetazoa" id="G25895.6">
    <property type="protein sequence ID" value="G25895.6:cds"/>
    <property type="gene ID" value="G25895"/>
</dbReference>
<keyword evidence="7" id="KW-1185">Reference proteome</keyword>
<keyword evidence="2" id="KW-0808">Transferase</keyword>
<dbReference type="Proteomes" id="UP000005408">
    <property type="component" value="Unassembled WGS sequence"/>
</dbReference>
<dbReference type="EnsemblMetazoa" id="G25895.4">
    <property type="protein sequence ID" value="G25895.4:cds"/>
    <property type="gene ID" value="G25895"/>
</dbReference>
<proteinExistence type="inferred from homology"/>
<dbReference type="InterPro" id="IPR051496">
    <property type="entry name" value="H-rev107_PLA/AT"/>
</dbReference>
<dbReference type="PANTHER" id="PTHR13943:SF77">
    <property type="entry name" value="LRAT DOMAIN-CONTAINING PROTEIN"/>
    <property type="match status" value="1"/>
</dbReference>
<dbReference type="InterPro" id="IPR007053">
    <property type="entry name" value="LRAT_dom"/>
</dbReference>
<dbReference type="Gene3D" id="3.90.1720.10">
    <property type="entry name" value="endopeptidase domain like (from Nostoc punctiforme)"/>
    <property type="match status" value="1"/>
</dbReference>
<evidence type="ECO:0000313" key="7">
    <source>
        <dbReference type="Proteomes" id="UP000005408"/>
    </source>
</evidence>
<evidence type="ECO:0000256" key="4">
    <source>
        <dbReference type="ARBA" id="ARBA00023098"/>
    </source>
</evidence>
<evidence type="ECO:0000313" key="6">
    <source>
        <dbReference type="EnsemblMetazoa" id="G25895.4:cds"/>
    </source>
</evidence>
<dbReference type="PANTHER" id="PTHR13943">
    <property type="entry name" value="HRAS-LIKE SUPPRESSOR - RELATED"/>
    <property type="match status" value="1"/>
</dbReference>
<dbReference type="PROSITE" id="PS51934">
    <property type="entry name" value="LRAT"/>
    <property type="match status" value="1"/>
</dbReference>
<dbReference type="GO" id="GO:0070292">
    <property type="term" value="P:N-acylphosphatidylethanolamine metabolic process"/>
    <property type="evidence" value="ECO:0007669"/>
    <property type="project" value="TreeGrafter"/>
</dbReference>
<reference evidence="6" key="1">
    <citation type="submission" date="2022-08" db="UniProtKB">
        <authorList>
            <consortium name="EnsemblMetazoa"/>
        </authorList>
    </citation>
    <scope>IDENTIFICATION</scope>
    <source>
        <strain evidence="6">05x7-T-G4-1.051#20</strain>
    </source>
</reference>
<dbReference type="Pfam" id="PF04970">
    <property type="entry name" value="LRAT"/>
    <property type="match status" value="1"/>
</dbReference>
<evidence type="ECO:0000259" key="5">
    <source>
        <dbReference type="PROSITE" id="PS51934"/>
    </source>
</evidence>
<dbReference type="GO" id="GO:0008970">
    <property type="term" value="F:phospholipase A1 activity"/>
    <property type="evidence" value="ECO:0007669"/>
    <property type="project" value="TreeGrafter"/>
</dbReference>